<dbReference type="Proteomes" id="UP001470230">
    <property type="component" value="Unassembled WGS sequence"/>
</dbReference>
<evidence type="ECO:0000313" key="2">
    <source>
        <dbReference type="Proteomes" id="UP001470230"/>
    </source>
</evidence>
<gene>
    <name evidence="1" type="ORF">M9Y10_013005</name>
</gene>
<proteinExistence type="predicted"/>
<name>A0ABR2I606_9EUKA</name>
<comment type="caution">
    <text evidence="1">The sequence shown here is derived from an EMBL/GenBank/DDBJ whole genome shotgun (WGS) entry which is preliminary data.</text>
</comment>
<organism evidence="1 2">
    <name type="scientific">Tritrichomonas musculus</name>
    <dbReference type="NCBI Taxonomy" id="1915356"/>
    <lineage>
        <taxon>Eukaryota</taxon>
        <taxon>Metamonada</taxon>
        <taxon>Parabasalia</taxon>
        <taxon>Tritrichomonadida</taxon>
        <taxon>Tritrichomonadidae</taxon>
        <taxon>Tritrichomonas</taxon>
    </lineage>
</organism>
<protein>
    <submittedName>
        <fullName evidence="1">Uncharacterized protein</fullName>
    </submittedName>
</protein>
<sequence>MMLLHPQNINQNIKLNTIDVPPIQIHNSESFQSSQHNDSNIFNHTQNLNLQSSSHSLNFEEVPKNSIINEQIPKIEALIDQKSQNSNSETSQLQFQSQSFTLPPANSLSTSKLSNDNLVHDNFLSSEEKKHEPYDKNSDNINSIPSINTISKPLSKFSRNLPVPELNSMNLPFSTTNNFPQIPPFRMPPKLQVQAQLQIQKSSQHNI</sequence>
<accession>A0ABR2I606</accession>
<dbReference type="EMBL" id="JAPFFF010000019">
    <property type="protein sequence ID" value="KAK8857906.1"/>
    <property type="molecule type" value="Genomic_DNA"/>
</dbReference>
<keyword evidence="2" id="KW-1185">Reference proteome</keyword>
<evidence type="ECO:0000313" key="1">
    <source>
        <dbReference type="EMBL" id="KAK8857906.1"/>
    </source>
</evidence>
<reference evidence="1 2" key="1">
    <citation type="submission" date="2024-04" db="EMBL/GenBank/DDBJ databases">
        <title>Tritrichomonas musculus Genome.</title>
        <authorList>
            <person name="Alves-Ferreira E."/>
            <person name="Grigg M."/>
            <person name="Lorenzi H."/>
            <person name="Galac M."/>
        </authorList>
    </citation>
    <scope>NUCLEOTIDE SEQUENCE [LARGE SCALE GENOMIC DNA]</scope>
    <source>
        <strain evidence="1 2">EAF2021</strain>
    </source>
</reference>